<dbReference type="EMBL" id="DYYG01000025">
    <property type="protein sequence ID" value="HJE23523.1"/>
    <property type="molecule type" value="Genomic_DNA"/>
</dbReference>
<sequence>MVGATDRFDFAIASHVIEHVPNTLGWFRGILEVLKPGAHFNLALPDKRYTFDLNCQVSTLGQLIEADLCNFNIPSIRQMFDHTLNIAKIEPGAIWQNPVNPATIPPYNGDFALWLAEAQAKEIMANGRYYDSHCWIYTPESFLKLLRGAALLGRFGYEIAAFDNTAPGDFEFFITLRKPEPGLDPEELKRRQVYAIDVNLGAIAEVKRKAALVAL</sequence>
<dbReference type="Proteomes" id="UP000742631">
    <property type="component" value="Unassembled WGS sequence"/>
</dbReference>
<proteinExistence type="predicted"/>
<protein>
    <submittedName>
        <fullName evidence="1">Class I SAM-dependent methyltransferase</fullName>
    </submittedName>
</protein>
<reference evidence="1" key="2">
    <citation type="submission" date="2021-09" db="EMBL/GenBank/DDBJ databases">
        <authorList>
            <person name="Gilroy R."/>
        </authorList>
    </citation>
    <scope>NUCLEOTIDE SEQUENCE</scope>
    <source>
        <strain evidence="1">316</strain>
    </source>
</reference>
<dbReference type="GO" id="GO:0008168">
    <property type="term" value="F:methyltransferase activity"/>
    <property type="evidence" value="ECO:0007669"/>
    <property type="project" value="UniProtKB-KW"/>
</dbReference>
<gene>
    <name evidence="1" type="ORF">K8W01_07670</name>
</gene>
<dbReference type="GO" id="GO:0032259">
    <property type="term" value="P:methylation"/>
    <property type="evidence" value="ECO:0007669"/>
    <property type="project" value="UniProtKB-KW"/>
</dbReference>
<dbReference type="Gene3D" id="3.40.50.150">
    <property type="entry name" value="Vaccinia Virus protein VP39"/>
    <property type="match status" value="1"/>
</dbReference>
<reference evidence="1" key="1">
    <citation type="journal article" date="2021" name="PeerJ">
        <title>Extensive microbial diversity within the chicken gut microbiome revealed by metagenomics and culture.</title>
        <authorList>
            <person name="Gilroy R."/>
            <person name="Ravi A."/>
            <person name="Getino M."/>
            <person name="Pursley I."/>
            <person name="Horton D.L."/>
            <person name="Alikhan N.F."/>
            <person name="Baker D."/>
            <person name="Gharbi K."/>
            <person name="Hall N."/>
            <person name="Watson M."/>
            <person name="Adriaenssens E.M."/>
            <person name="Foster-Nyarko E."/>
            <person name="Jarju S."/>
            <person name="Secka A."/>
            <person name="Antonio M."/>
            <person name="Oren A."/>
            <person name="Chaudhuri R.R."/>
            <person name="La Ragione R."/>
            <person name="Hildebrand F."/>
            <person name="Pallen M.J."/>
        </authorList>
    </citation>
    <scope>NUCLEOTIDE SEQUENCE</scope>
    <source>
        <strain evidence="1">316</strain>
    </source>
</reference>
<dbReference type="SUPFAM" id="SSF53335">
    <property type="entry name" value="S-adenosyl-L-methionine-dependent methyltransferases"/>
    <property type="match status" value="1"/>
</dbReference>
<comment type="caution">
    <text evidence="1">The sequence shown here is derived from an EMBL/GenBank/DDBJ whole genome shotgun (WGS) entry which is preliminary data.</text>
</comment>
<accession>A0A921E1F2</accession>
<name>A0A921E1F2_9HYPH</name>
<keyword evidence="1" id="KW-0489">Methyltransferase</keyword>
<keyword evidence="1" id="KW-0808">Transferase</keyword>
<dbReference type="Pfam" id="PF13489">
    <property type="entry name" value="Methyltransf_23"/>
    <property type="match status" value="1"/>
</dbReference>
<evidence type="ECO:0000313" key="1">
    <source>
        <dbReference type="EMBL" id="HJE23523.1"/>
    </source>
</evidence>
<evidence type="ECO:0000313" key="2">
    <source>
        <dbReference type="Proteomes" id="UP000742631"/>
    </source>
</evidence>
<organism evidence="1 2">
    <name type="scientific">Methylorubrum populi</name>
    <dbReference type="NCBI Taxonomy" id="223967"/>
    <lineage>
        <taxon>Bacteria</taxon>
        <taxon>Pseudomonadati</taxon>
        <taxon>Pseudomonadota</taxon>
        <taxon>Alphaproteobacteria</taxon>
        <taxon>Hyphomicrobiales</taxon>
        <taxon>Methylobacteriaceae</taxon>
        <taxon>Methylorubrum</taxon>
    </lineage>
</organism>
<dbReference type="InterPro" id="IPR029063">
    <property type="entry name" value="SAM-dependent_MTases_sf"/>
</dbReference>
<dbReference type="AlphaFoldDB" id="A0A921E1F2"/>